<evidence type="ECO:0000259" key="1">
    <source>
        <dbReference type="Pfam" id="PF16804"/>
    </source>
</evidence>
<comment type="caution">
    <text evidence="2">The sequence shown here is derived from an EMBL/GenBank/DDBJ whole genome shotgun (WGS) entry which is preliminary data.</text>
</comment>
<sequence length="141" mass="15057">MLPLPLLPATASSPYPMLPTSPLIPDDKHDLDAVQAAIAAGWPAVLPVLPALLEWMRDTNWPVAKPLAPFLASIGAPLAPAIRQVFDGDDGIWKTNLIRQVLMRSPALRAALAADLRRLAAYPNAAERAEEVDQAALEALG</sequence>
<dbReference type="Proteomes" id="UP000609726">
    <property type="component" value="Unassembled WGS sequence"/>
</dbReference>
<accession>A0ABX0NR18</accession>
<gene>
    <name evidence="2" type="ORF">F2P45_09180</name>
</gene>
<dbReference type="EMBL" id="WHJH01000007">
    <property type="protein sequence ID" value="NHZ89188.1"/>
    <property type="molecule type" value="Genomic_DNA"/>
</dbReference>
<reference evidence="2 3" key="1">
    <citation type="submission" date="2019-10" db="EMBL/GenBank/DDBJ databases">
        <title>Taxonomy of Antarctic Massilia spp.: description of Massilia rubra sp. nov., Massilia aquatica sp. nov., Massilia mucilaginosa sp. nov., Massilia frigida sp. nov. isolated from streams, lakes and regoliths.</title>
        <authorList>
            <person name="Holochova P."/>
            <person name="Sedlacek I."/>
            <person name="Kralova S."/>
            <person name="Maslanova I."/>
            <person name="Busse H.-J."/>
            <person name="Stankova E."/>
            <person name="Vrbovska V."/>
            <person name="Kovarovic V."/>
            <person name="Bartak M."/>
            <person name="Svec P."/>
            <person name="Pantucek R."/>
        </authorList>
    </citation>
    <scope>NUCLEOTIDE SEQUENCE [LARGE SCALE GENOMIC DNA]</scope>
    <source>
        <strain evidence="2 3">CCM 8733</strain>
    </source>
</reference>
<dbReference type="Pfam" id="PF16804">
    <property type="entry name" value="DUF5071"/>
    <property type="match status" value="1"/>
</dbReference>
<dbReference type="InterPro" id="IPR038692">
    <property type="entry name" value="Cthe_2751_sf"/>
</dbReference>
<feature type="domain" description="DUF5071" evidence="1">
    <location>
        <begin position="23"/>
        <end position="140"/>
    </location>
</feature>
<keyword evidence="3" id="KW-1185">Reference proteome</keyword>
<protein>
    <submittedName>
        <fullName evidence="2">DUF5071 domain-containing protein</fullName>
    </submittedName>
</protein>
<proteinExistence type="predicted"/>
<name>A0ABX0NR18_9BURK</name>
<dbReference type="Gene3D" id="1.25.40.750">
    <property type="entry name" value="Domain of unknown function DUF5071"/>
    <property type="match status" value="1"/>
</dbReference>
<evidence type="ECO:0000313" key="3">
    <source>
        <dbReference type="Proteomes" id="UP000609726"/>
    </source>
</evidence>
<dbReference type="InterPro" id="IPR031837">
    <property type="entry name" value="DUF5071"/>
</dbReference>
<organism evidence="2 3">
    <name type="scientific">Massilia mucilaginosa</name>
    <dbReference type="NCBI Taxonomy" id="2609282"/>
    <lineage>
        <taxon>Bacteria</taxon>
        <taxon>Pseudomonadati</taxon>
        <taxon>Pseudomonadota</taxon>
        <taxon>Betaproteobacteria</taxon>
        <taxon>Burkholderiales</taxon>
        <taxon>Oxalobacteraceae</taxon>
        <taxon>Telluria group</taxon>
        <taxon>Massilia</taxon>
    </lineage>
</organism>
<evidence type="ECO:0000313" key="2">
    <source>
        <dbReference type="EMBL" id="NHZ89188.1"/>
    </source>
</evidence>